<proteinExistence type="predicted"/>
<comment type="caution">
    <text evidence="1">The sequence shown here is derived from an EMBL/GenBank/DDBJ whole genome shotgun (WGS) entry which is preliminary data.</text>
</comment>
<dbReference type="EMBL" id="JAPJDO010000012">
    <property type="protein sequence ID" value="MCX2938244.1"/>
    <property type="molecule type" value="Genomic_DNA"/>
</dbReference>
<protein>
    <recommendedName>
        <fullName evidence="3">RiboL-PSP-HEPN domain-containing protein</fullName>
    </recommendedName>
</protein>
<gene>
    <name evidence="1" type="ORF">ORI27_16170</name>
</gene>
<dbReference type="RefSeq" id="WP_265997812.1">
    <property type="nucleotide sequence ID" value="NZ_JAPJDN010000012.1"/>
</dbReference>
<sequence length="232" mass="25578">MTDGGSAKDPAQLAFERFTELVGEVTQFTVSAFSGIKLANDAHNLGHTLGIHNKPIKDTGAQFEYLRGLLLLAIWAGFEAFFEDFCKGVLARTMSAVEAEDDYAKIFNKSRSQRKTSLTKFEAILELLDRHGAIPPNLLAAFKEAEAIRNIWAHNAGCVDEKFLTDAPGLQLSLGDKVNLDVEQFIKYIQAISMYAMVISTRDTVALGYAAPSANFLGDNPFRSDYAKLFRS</sequence>
<evidence type="ECO:0000313" key="1">
    <source>
        <dbReference type="EMBL" id="MCX2938244.1"/>
    </source>
</evidence>
<organism evidence="1 2">
    <name type="scientific">Mycobacterium pinniadriaticum</name>
    <dbReference type="NCBI Taxonomy" id="2994102"/>
    <lineage>
        <taxon>Bacteria</taxon>
        <taxon>Bacillati</taxon>
        <taxon>Actinomycetota</taxon>
        <taxon>Actinomycetes</taxon>
        <taxon>Mycobacteriales</taxon>
        <taxon>Mycobacteriaceae</taxon>
        <taxon>Mycobacterium</taxon>
    </lineage>
</organism>
<name>A0ABT3SGG5_9MYCO</name>
<dbReference type="Proteomes" id="UP001300745">
    <property type="component" value="Unassembled WGS sequence"/>
</dbReference>
<evidence type="ECO:0000313" key="2">
    <source>
        <dbReference type="Proteomes" id="UP001300745"/>
    </source>
</evidence>
<reference evidence="1 2" key="1">
    <citation type="submission" date="2022-11" db="EMBL/GenBank/DDBJ databases">
        <title>Mycobacterium sp. nov.</title>
        <authorList>
            <person name="Papic B."/>
            <person name="Spicic S."/>
            <person name="Duvnjak S."/>
        </authorList>
    </citation>
    <scope>NUCLEOTIDE SEQUENCE [LARGE SCALE GENOMIC DNA]</scope>
    <source>
        <strain evidence="1 2">CVI_P4</strain>
    </source>
</reference>
<keyword evidence="2" id="KW-1185">Reference proteome</keyword>
<evidence type="ECO:0008006" key="3">
    <source>
        <dbReference type="Google" id="ProtNLM"/>
    </source>
</evidence>
<accession>A0ABT3SGG5</accession>